<evidence type="ECO:0000313" key="2">
    <source>
        <dbReference type="Proteomes" id="UP000663889"/>
    </source>
</evidence>
<protein>
    <submittedName>
        <fullName evidence="1">Uncharacterized protein</fullName>
    </submittedName>
</protein>
<accession>A0A815Z6R8</accession>
<sequence>TQLAQLVDKARQYTKVLKDFQEAIRENEHLTSKSE</sequence>
<comment type="caution">
    <text evidence="1">The sequence shown here is derived from an EMBL/GenBank/DDBJ whole genome shotgun (WGS) entry which is preliminary data.</text>
</comment>
<dbReference type="Proteomes" id="UP000663889">
    <property type="component" value="Unassembled WGS sequence"/>
</dbReference>
<dbReference type="EMBL" id="CAJNOU010018342">
    <property type="protein sequence ID" value="CAF1580100.1"/>
    <property type="molecule type" value="Genomic_DNA"/>
</dbReference>
<dbReference type="AlphaFoldDB" id="A0A815Z6R8"/>
<feature type="non-terminal residue" evidence="1">
    <location>
        <position position="1"/>
    </location>
</feature>
<gene>
    <name evidence="1" type="ORF">SEV965_LOCUS39855</name>
</gene>
<evidence type="ECO:0000313" key="1">
    <source>
        <dbReference type="EMBL" id="CAF1580100.1"/>
    </source>
</evidence>
<name>A0A815Z6R8_9BILA</name>
<reference evidence="1" key="1">
    <citation type="submission" date="2021-02" db="EMBL/GenBank/DDBJ databases">
        <authorList>
            <person name="Nowell W R."/>
        </authorList>
    </citation>
    <scope>NUCLEOTIDE SEQUENCE</scope>
</reference>
<proteinExistence type="predicted"/>
<organism evidence="1 2">
    <name type="scientific">Rotaria sordida</name>
    <dbReference type="NCBI Taxonomy" id="392033"/>
    <lineage>
        <taxon>Eukaryota</taxon>
        <taxon>Metazoa</taxon>
        <taxon>Spiralia</taxon>
        <taxon>Gnathifera</taxon>
        <taxon>Rotifera</taxon>
        <taxon>Eurotatoria</taxon>
        <taxon>Bdelloidea</taxon>
        <taxon>Philodinida</taxon>
        <taxon>Philodinidae</taxon>
        <taxon>Rotaria</taxon>
    </lineage>
</organism>